<evidence type="ECO:0000259" key="2">
    <source>
        <dbReference type="PROSITE" id="PS51677"/>
    </source>
</evidence>
<evidence type="ECO:0000313" key="3">
    <source>
        <dbReference type="EMBL" id="MDG3007657.1"/>
    </source>
</evidence>
<dbReference type="PANTHER" id="PTHR34216">
    <property type="match status" value="1"/>
</dbReference>
<dbReference type="SUPFAM" id="SSF88713">
    <property type="entry name" value="Glycoside hydrolase/deacetylase"/>
    <property type="match status" value="1"/>
</dbReference>
<feature type="domain" description="NodB homology" evidence="2">
    <location>
        <begin position="99"/>
        <end position="355"/>
    </location>
</feature>
<dbReference type="Proteomes" id="UP001216907">
    <property type="component" value="Unassembled WGS sequence"/>
</dbReference>
<dbReference type="PANTHER" id="PTHR34216:SF7">
    <property type="entry name" value="POLY-BETA-1,6-N-ACETYL-D-GLUCOSAMINE N-DEACETYLASE"/>
    <property type="match status" value="1"/>
</dbReference>
<protein>
    <submittedName>
        <fullName evidence="3">Polysaccharide deacetylase family protein</fullName>
        <ecNumber evidence="3">3.-.-.-</ecNumber>
    </submittedName>
</protein>
<dbReference type="InterPro" id="IPR011330">
    <property type="entry name" value="Glyco_hydro/deAcase_b/a-brl"/>
</dbReference>
<name>A0ABT6FJA2_9BACT</name>
<dbReference type="Pfam" id="PF01522">
    <property type="entry name" value="Polysacc_deac_1"/>
    <property type="match status" value="2"/>
</dbReference>
<dbReference type="GO" id="GO:0016787">
    <property type="term" value="F:hydrolase activity"/>
    <property type="evidence" value="ECO:0007669"/>
    <property type="project" value="UniProtKB-KW"/>
</dbReference>
<dbReference type="InterPro" id="IPR051398">
    <property type="entry name" value="Polysacch_Deacetylase"/>
</dbReference>
<gene>
    <name evidence="3" type="ORF">PZE19_28160</name>
</gene>
<proteinExistence type="predicted"/>
<dbReference type="InterPro" id="IPR002509">
    <property type="entry name" value="NODB_dom"/>
</dbReference>
<keyword evidence="4" id="KW-1185">Reference proteome</keyword>
<sequence length="355" mass="38731">MGRRFWDSVANKRAFLARGLVATGAARAFEAVREASGRAVVVLTYHRIAEPGPGNPYYDPVVSATPAGFRAQMAMLRDRFQIVGPEDLVADEVRVDRRPRAVVTFDDGYRDNHDAALPILGELGIPATFFIPTGFFERPGLPWWDHVAYVVKASRRGRFAVERSADDPAPIAVELGGPDRSAAIMRLVRAVLDGEVPDRAWFLGRLEERAEVDVDPPTLGRALFMGWEHLAELADLGHTIGSHAHGHVALGTLDDRALRRELALSRTILEAAVKRPVRTIAYPYGWPGAVDDRTYRLAAAAGYRAGFTASEGIVRPDLAGFDPLAMPRLTVGGGDTPALLRTRAALWGAVGRSWL</sequence>
<accession>A0ABT6FJA2</accession>
<organism evidence="3 4">
    <name type="scientific">Paludisphaera mucosa</name>
    <dbReference type="NCBI Taxonomy" id="3030827"/>
    <lineage>
        <taxon>Bacteria</taxon>
        <taxon>Pseudomonadati</taxon>
        <taxon>Planctomycetota</taxon>
        <taxon>Planctomycetia</taxon>
        <taxon>Isosphaerales</taxon>
        <taxon>Isosphaeraceae</taxon>
        <taxon>Paludisphaera</taxon>
    </lineage>
</organism>
<dbReference type="EC" id="3.-.-.-" evidence="3"/>
<keyword evidence="1" id="KW-0732">Signal</keyword>
<comment type="caution">
    <text evidence="3">The sequence shown here is derived from an EMBL/GenBank/DDBJ whole genome shotgun (WGS) entry which is preliminary data.</text>
</comment>
<evidence type="ECO:0000313" key="4">
    <source>
        <dbReference type="Proteomes" id="UP001216907"/>
    </source>
</evidence>
<dbReference type="Gene3D" id="3.20.20.370">
    <property type="entry name" value="Glycoside hydrolase/deacetylase"/>
    <property type="match status" value="1"/>
</dbReference>
<reference evidence="3 4" key="1">
    <citation type="submission" date="2023-03" db="EMBL/GenBank/DDBJ databases">
        <title>Paludisphaera mucosa sp. nov. a novel planctomycete from northern fen.</title>
        <authorList>
            <person name="Ivanova A."/>
        </authorList>
    </citation>
    <scope>NUCLEOTIDE SEQUENCE [LARGE SCALE GENOMIC DNA]</scope>
    <source>
        <strain evidence="3 4">Pla2</strain>
    </source>
</reference>
<dbReference type="CDD" id="cd10918">
    <property type="entry name" value="CE4_NodB_like_5s_6s"/>
    <property type="match status" value="1"/>
</dbReference>
<dbReference type="EMBL" id="JARRAG010000002">
    <property type="protein sequence ID" value="MDG3007657.1"/>
    <property type="molecule type" value="Genomic_DNA"/>
</dbReference>
<keyword evidence="3" id="KW-0378">Hydrolase</keyword>
<evidence type="ECO:0000256" key="1">
    <source>
        <dbReference type="ARBA" id="ARBA00022729"/>
    </source>
</evidence>
<dbReference type="PROSITE" id="PS51677">
    <property type="entry name" value="NODB"/>
    <property type="match status" value="1"/>
</dbReference>
<dbReference type="RefSeq" id="WP_277863931.1">
    <property type="nucleotide sequence ID" value="NZ_JARRAG010000002.1"/>
</dbReference>